<evidence type="ECO:0000313" key="3">
    <source>
        <dbReference type="EMBL" id="GAA1785096.1"/>
    </source>
</evidence>
<dbReference type="GO" id="GO:0016787">
    <property type="term" value="F:hydrolase activity"/>
    <property type="evidence" value="ECO:0007669"/>
    <property type="project" value="UniProtKB-KW"/>
</dbReference>
<dbReference type="EMBL" id="BAAAOB010000001">
    <property type="protein sequence ID" value="GAA1785096.1"/>
    <property type="molecule type" value="Genomic_DNA"/>
</dbReference>
<organism evidence="3 4">
    <name type="scientific">Leucobacter iarius</name>
    <dbReference type="NCBI Taxonomy" id="333963"/>
    <lineage>
        <taxon>Bacteria</taxon>
        <taxon>Bacillati</taxon>
        <taxon>Actinomycetota</taxon>
        <taxon>Actinomycetes</taxon>
        <taxon>Micrococcales</taxon>
        <taxon>Microbacteriaceae</taxon>
        <taxon>Leucobacter</taxon>
    </lineage>
</organism>
<sequence length="347" mass="35708">MTVPAAPAAPVAHGAPGVAPVPFAAELQPLVDAMAANPMPPLTEENLRDGGTAFGPGFPDGAGAVAGRTVSAEELVIPGPEGSPDLEITVFHPTGPSAGPLPILINFHGGGMIVGHRSWEHGRLVDLVETHGAIGVNVEYRLAPEHPFPAGVEDNYAATVWVAERAAELGGDPDRLIVMGGSAGGGFAAAVALLARERRGPAIAGQLLLCPMLDNTNRTVSSLQYDGIGTWTRDANLLAWRLVLGEELAYSDAAPAAAAPARETDLSGLPPAFIEVGSAEMFRDEDTAFATRIWAAGGEAELHVWSGGFHGFDVYAPDSELTRAALAARDSWLARVLGAAGSDGAVS</sequence>
<feature type="domain" description="Alpha/beta hydrolase fold-3" evidence="2">
    <location>
        <begin position="104"/>
        <end position="312"/>
    </location>
</feature>
<keyword evidence="1 3" id="KW-0378">Hydrolase</keyword>
<dbReference type="InterPro" id="IPR013094">
    <property type="entry name" value="AB_hydrolase_3"/>
</dbReference>
<dbReference type="PANTHER" id="PTHR48081">
    <property type="entry name" value="AB HYDROLASE SUPERFAMILY PROTEIN C4A8.06C"/>
    <property type="match status" value="1"/>
</dbReference>
<dbReference type="InterPro" id="IPR029058">
    <property type="entry name" value="AB_hydrolase_fold"/>
</dbReference>
<dbReference type="InterPro" id="IPR050300">
    <property type="entry name" value="GDXG_lipolytic_enzyme"/>
</dbReference>
<evidence type="ECO:0000259" key="2">
    <source>
        <dbReference type="Pfam" id="PF07859"/>
    </source>
</evidence>
<evidence type="ECO:0000313" key="4">
    <source>
        <dbReference type="Proteomes" id="UP001500851"/>
    </source>
</evidence>
<reference evidence="4" key="1">
    <citation type="journal article" date="2019" name="Int. J. Syst. Evol. Microbiol.">
        <title>The Global Catalogue of Microorganisms (GCM) 10K type strain sequencing project: providing services to taxonomists for standard genome sequencing and annotation.</title>
        <authorList>
            <consortium name="The Broad Institute Genomics Platform"/>
            <consortium name="The Broad Institute Genome Sequencing Center for Infectious Disease"/>
            <person name="Wu L."/>
            <person name="Ma J."/>
        </authorList>
    </citation>
    <scope>NUCLEOTIDE SEQUENCE [LARGE SCALE GENOMIC DNA]</scope>
    <source>
        <strain evidence="4">JCM 14736</strain>
    </source>
</reference>
<dbReference type="SUPFAM" id="SSF53474">
    <property type="entry name" value="alpha/beta-Hydrolases"/>
    <property type="match status" value="1"/>
</dbReference>
<name>A0ABP4XQV4_9MICO</name>
<gene>
    <name evidence="3" type="ORF">GCM10009768_12480</name>
</gene>
<keyword evidence="4" id="KW-1185">Reference proteome</keyword>
<dbReference type="Gene3D" id="3.40.50.1820">
    <property type="entry name" value="alpha/beta hydrolase"/>
    <property type="match status" value="1"/>
</dbReference>
<dbReference type="RefSeq" id="WP_344030652.1">
    <property type="nucleotide sequence ID" value="NZ_BAAAOB010000001.1"/>
</dbReference>
<accession>A0ABP4XQV4</accession>
<protein>
    <submittedName>
        <fullName evidence="3">Alpha/beta hydrolase</fullName>
    </submittedName>
</protein>
<proteinExistence type="predicted"/>
<dbReference type="Proteomes" id="UP001500851">
    <property type="component" value="Unassembled WGS sequence"/>
</dbReference>
<comment type="caution">
    <text evidence="3">The sequence shown here is derived from an EMBL/GenBank/DDBJ whole genome shotgun (WGS) entry which is preliminary data.</text>
</comment>
<dbReference type="Pfam" id="PF07859">
    <property type="entry name" value="Abhydrolase_3"/>
    <property type="match status" value="1"/>
</dbReference>
<dbReference type="PANTHER" id="PTHR48081:SF8">
    <property type="entry name" value="ALPHA_BETA HYDROLASE FOLD-3 DOMAIN-CONTAINING PROTEIN-RELATED"/>
    <property type="match status" value="1"/>
</dbReference>
<evidence type="ECO:0000256" key="1">
    <source>
        <dbReference type="ARBA" id="ARBA00022801"/>
    </source>
</evidence>